<sequence length="223" mass="24613">MDIHNLSGNHHLNVVERFVCPYEPEGWVVWSFMLLVGFPKASGLRRGARQRMVHQDPMKDRGKRSETLPGGSPGPPSGARPRRRARKRASGGRVCQGARPGTARTRYVASLSSSSCGPTTHRNNRRGRVRCHMGGSEGVGSRRIRPGRQKLALGTGTSPRCGGRSQNLCVRWSDTSWIWWDLPLHTTVALEPYSWIGVGLCSSLELPRVRGGGLVWGYSRAHV</sequence>
<name>A0ACC2FWJ4_DALPE</name>
<dbReference type="Proteomes" id="UP001157502">
    <property type="component" value="Chromosome 21"/>
</dbReference>
<evidence type="ECO:0000313" key="2">
    <source>
        <dbReference type="Proteomes" id="UP001157502"/>
    </source>
</evidence>
<dbReference type="EMBL" id="CM055748">
    <property type="protein sequence ID" value="KAJ7995721.1"/>
    <property type="molecule type" value="Genomic_DNA"/>
</dbReference>
<organism evidence="1 2">
    <name type="scientific">Dallia pectoralis</name>
    <name type="common">Alaska blackfish</name>
    <dbReference type="NCBI Taxonomy" id="75939"/>
    <lineage>
        <taxon>Eukaryota</taxon>
        <taxon>Metazoa</taxon>
        <taxon>Chordata</taxon>
        <taxon>Craniata</taxon>
        <taxon>Vertebrata</taxon>
        <taxon>Euteleostomi</taxon>
        <taxon>Actinopterygii</taxon>
        <taxon>Neopterygii</taxon>
        <taxon>Teleostei</taxon>
        <taxon>Protacanthopterygii</taxon>
        <taxon>Esociformes</taxon>
        <taxon>Umbridae</taxon>
        <taxon>Dallia</taxon>
    </lineage>
</organism>
<comment type="caution">
    <text evidence="1">The sequence shown here is derived from an EMBL/GenBank/DDBJ whole genome shotgun (WGS) entry which is preliminary data.</text>
</comment>
<proteinExistence type="predicted"/>
<accession>A0ACC2FWJ4</accession>
<evidence type="ECO:0000313" key="1">
    <source>
        <dbReference type="EMBL" id="KAJ7995721.1"/>
    </source>
</evidence>
<protein>
    <submittedName>
        <fullName evidence="1">Uncharacterized protein</fullName>
    </submittedName>
</protein>
<keyword evidence="2" id="KW-1185">Reference proteome</keyword>
<reference evidence="1" key="1">
    <citation type="submission" date="2021-05" db="EMBL/GenBank/DDBJ databases">
        <authorList>
            <person name="Pan Q."/>
            <person name="Jouanno E."/>
            <person name="Zahm M."/>
            <person name="Klopp C."/>
            <person name="Cabau C."/>
            <person name="Louis A."/>
            <person name="Berthelot C."/>
            <person name="Parey E."/>
            <person name="Roest Crollius H."/>
            <person name="Montfort J."/>
            <person name="Robinson-Rechavi M."/>
            <person name="Bouchez O."/>
            <person name="Lampietro C."/>
            <person name="Lopez Roques C."/>
            <person name="Donnadieu C."/>
            <person name="Postlethwait J."/>
            <person name="Bobe J."/>
            <person name="Dillon D."/>
            <person name="Chandos A."/>
            <person name="von Hippel F."/>
            <person name="Guiguen Y."/>
        </authorList>
    </citation>
    <scope>NUCLEOTIDE SEQUENCE</scope>
    <source>
        <strain evidence="1">YG-Jan2019</strain>
    </source>
</reference>
<gene>
    <name evidence="1" type="ORF">DPEC_G00247530</name>
</gene>